<gene>
    <name evidence="1" type="ORF">JAY77_02605</name>
</gene>
<accession>A0A9E4NHL0</accession>
<dbReference type="EMBL" id="JAEPCR010000005">
    <property type="protein sequence ID" value="MCG7977024.1"/>
    <property type="molecule type" value="Genomic_DNA"/>
</dbReference>
<sequence length="99" mass="11106">MDKCKIEDLEKIAVSAFKANAELSEFIEDHAGEFSIGIVEQSIDEPFRIDLYWCGPKLDESQLKHLTSTADEISDKIAYCEVGKQTNETVVKGVKLPKE</sequence>
<dbReference type="Proteomes" id="UP000886674">
    <property type="component" value="Unassembled WGS sequence"/>
</dbReference>
<reference evidence="1" key="1">
    <citation type="journal article" date="2021" name="Proc. Natl. Acad. Sci. U.S.A.">
        <title>Global biogeography of chemosynthetic symbionts reveals both localized and globally distributed symbiont groups. .</title>
        <authorList>
            <person name="Osvatic J.T."/>
            <person name="Wilkins L.G.E."/>
            <person name="Leibrecht L."/>
            <person name="Leray M."/>
            <person name="Zauner S."/>
            <person name="Polzin J."/>
            <person name="Camacho Y."/>
            <person name="Gros O."/>
            <person name="van Gils J.A."/>
            <person name="Eisen J.A."/>
            <person name="Petersen J.M."/>
            <person name="Yuen B."/>
        </authorList>
    </citation>
    <scope>NUCLEOTIDE SEQUENCE</scope>
    <source>
        <strain evidence="1">MAGclacostrist055</strain>
    </source>
</reference>
<name>A0A9E4NHL0_9GAMM</name>
<comment type="caution">
    <text evidence="1">The sequence shown here is derived from an EMBL/GenBank/DDBJ whole genome shotgun (WGS) entry which is preliminary data.</text>
</comment>
<evidence type="ECO:0000313" key="2">
    <source>
        <dbReference type="Proteomes" id="UP000886674"/>
    </source>
</evidence>
<dbReference type="AlphaFoldDB" id="A0A9E4NHL0"/>
<organism evidence="1 2">
    <name type="scientific">Candidatus Thiodiazotropha taylori</name>
    <dbReference type="NCBI Taxonomy" id="2792791"/>
    <lineage>
        <taxon>Bacteria</taxon>
        <taxon>Pseudomonadati</taxon>
        <taxon>Pseudomonadota</taxon>
        <taxon>Gammaproteobacteria</taxon>
        <taxon>Chromatiales</taxon>
        <taxon>Sedimenticolaceae</taxon>
        <taxon>Candidatus Thiodiazotropha</taxon>
    </lineage>
</organism>
<protein>
    <submittedName>
        <fullName evidence="1">Uncharacterized protein</fullName>
    </submittedName>
</protein>
<proteinExistence type="predicted"/>
<evidence type="ECO:0000313" key="1">
    <source>
        <dbReference type="EMBL" id="MCG7977024.1"/>
    </source>
</evidence>